<organism evidence="1 2">
    <name type="scientific">Enterocloster clostridioformis</name>
    <dbReference type="NCBI Taxonomy" id="1531"/>
    <lineage>
        <taxon>Bacteria</taxon>
        <taxon>Bacillati</taxon>
        <taxon>Bacillota</taxon>
        <taxon>Clostridia</taxon>
        <taxon>Lachnospirales</taxon>
        <taxon>Lachnospiraceae</taxon>
        <taxon>Enterocloster</taxon>
    </lineage>
</organism>
<evidence type="ECO:0000313" key="2">
    <source>
        <dbReference type="Proteomes" id="UP000251853"/>
    </source>
</evidence>
<name>A0A2X2USM5_9FIRM</name>
<dbReference type="RefSeq" id="WP_055176012.1">
    <property type="nucleotide sequence ID" value="NZ_JAIWZC010000001.1"/>
</dbReference>
<dbReference type="AlphaFoldDB" id="A0A2X2USM5"/>
<keyword evidence="2" id="KW-1185">Reference proteome</keyword>
<protein>
    <submittedName>
        <fullName evidence="1">Uncharacterized protein</fullName>
    </submittedName>
</protein>
<accession>A0A2X2USM5</accession>
<reference evidence="1 2" key="1">
    <citation type="submission" date="2018-06" db="EMBL/GenBank/DDBJ databases">
        <authorList>
            <consortium name="Pathogen Informatics"/>
            <person name="Doyle S."/>
        </authorList>
    </citation>
    <scope>NUCLEOTIDE SEQUENCE [LARGE SCALE GENOMIC DNA]</scope>
    <source>
        <strain evidence="1 2">NCTC11224</strain>
    </source>
</reference>
<sequence length="166" mass="18217">MYEEKLWLDHVTEFEDRYREQTNADGTITHIPVEGEVLQQGTPQNAQNFNHMETGISEAHALAGLLVISAIHQGQKLDDLAGETIQVTLNNSESYPFNNSQKTIALGTNRNNLNYTVQPEIVSASGGFVNGVEITDKLVNGFKVKFTGSATQVVLKLFVKGGFYSG</sequence>
<gene>
    <name evidence="1" type="ORF">NCTC11224_03909</name>
</gene>
<proteinExistence type="predicted"/>
<dbReference type="EMBL" id="UAVW01000016">
    <property type="protein sequence ID" value="SQB14855.1"/>
    <property type="molecule type" value="Genomic_DNA"/>
</dbReference>
<evidence type="ECO:0000313" key="1">
    <source>
        <dbReference type="EMBL" id="SQB14855.1"/>
    </source>
</evidence>
<dbReference type="Proteomes" id="UP000251853">
    <property type="component" value="Unassembled WGS sequence"/>
</dbReference>